<evidence type="ECO:0000256" key="2">
    <source>
        <dbReference type="PROSITE-ProRule" id="PRU00335"/>
    </source>
</evidence>
<dbReference type="PANTHER" id="PTHR43479:SF11">
    <property type="entry name" value="ACREF_ENVCD OPERON REPRESSOR-RELATED"/>
    <property type="match status" value="1"/>
</dbReference>
<reference evidence="4" key="1">
    <citation type="submission" date="2022-12" db="EMBL/GenBank/DDBJ databases">
        <authorList>
            <person name="Krivoruchko A.V."/>
            <person name="Elkin A."/>
        </authorList>
    </citation>
    <scope>NUCLEOTIDE SEQUENCE</scope>
    <source>
        <strain evidence="4">IEGM 1388</strain>
    </source>
</reference>
<evidence type="ECO:0000313" key="4">
    <source>
        <dbReference type="EMBL" id="MCZ4548603.1"/>
    </source>
</evidence>
<gene>
    <name evidence="4" type="ORF">O4213_01320</name>
</gene>
<sequence length="209" mass="23591">MATEARGNMRDQQKELTRQRLKEAALQCFVELGYQSTSVSDITSAAGATRATFYRHYKSKAELVEACLDELDETYRESFAELSGLLANPDQESLRTWLSDAFAMWRKTRDVSVIVGEAASAERDIELRRQRSFEFETNRIADALTRGPGRPPEQAMLLAELLFTQLRGTFEVWARRDSDLDLDQAAGVMAAMWWAALSTTTDLVRHTAS</sequence>
<accession>A0ABT4MNN2</accession>
<evidence type="ECO:0000259" key="3">
    <source>
        <dbReference type="PROSITE" id="PS50977"/>
    </source>
</evidence>
<protein>
    <submittedName>
        <fullName evidence="4">TetR/AcrR family transcriptional regulator</fullName>
    </submittedName>
</protein>
<dbReference type="Pfam" id="PF00440">
    <property type="entry name" value="TetR_N"/>
    <property type="match status" value="1"/>
</dbReference>
<dbReference type="PANTHER" id="PTHR43479">
    <property type="entry name" value="ACREF/ENVCD OPERON REPRESSOR-RELATED"/>
    <property type="match status" value="1"/>
</dbReference>
<dbReference type="EMBL" id="JAPWIE010000001">
    <property type="protein sequence ID" value="MCZ4548603.1"/>
    <property type="molecule type" value="Genomic_DNA"/>
</dbReference>
<name>A0ABT4MNN2_GORRU</name>
<feature type="domain" description="HTH tetR-type" evidence="3">
    <location>
        <begin position="15"/>
        <end position="75"/>
    </location>
</feature>
<dbReference type="InterPro" id="IPR001647">
    <property type="entry name" value="HTH_TetR"/>
</dbReference>
<dbReference type="PROSITE" id="PS50977">
    <property type="entry name" value="HTH_TETR_2"/>
    <property type="match status" value="1"/>
</dbReference>
<evidence type="ECO:0000256" key="1">
    <source>
        <dbReference type="ARBA" id="ARBA00023125"/>
    </source>
</evidence>
<dbReference type="InterPro" id="IPR036271">
    <property type="entry name" value="Tet_transcr_reg_TetR-rel_C_sf"/>
</dbReference>
<dbReference type="SUPFAM" id="SSF46689">
    <property type="entry name" value="Homeodomain-like"/>
    <property type="match status" value="1"/>
</dbReference>
<dbReference type="Proteomes" id="UP001067235">
    <property type="component" value="Unassembled WGS sequence"/>
</dbReference>
<feature type="DNA-binding region" description="H-T-H motif" evidence="2">
    <location>
        <begin position="38"/>
        <end position="57"/>
    </location>
</feature>
<proteinExistence type="predicted"/>
<keyword evidence="5" id="KW-1185">Reference proteome</keyword>
<comment type="caution">
    <text evidence="4">The sequence shown here is derived from an EMBL/GenBank/DDBJ whole genome shotgun (WGS) entry which is preliminary data.</text>
</comment>
<dbReference type="PRINTS" id="PR00455">
    <property type="entry name" value="HTHTETR"/>
</dbReference>
<dbReference type="SUPFAM" id="SSF48498">
    <property type="entry name" value="Tetracyclin repressor-like, C-terminal domain"/>
    <property type="match status" value="1"/>
</dbReference>
<keyword evidence="1 2" id="KW-0238">DNA-binding</keyword>
<dbReference type="RefSeq" id="WP_301569091.1">
    <property type="nucleotide sequence ID" value="NZ_JAPWIE010000001.1"/>
</dbReference>
<dbReference type="InterPro" id="IPR009057">
    <property type="entry name" value="Homeodomain-like_sf"/>
</dbReference>
<dbReference type="Gene3D" id="1.10.357.10">
    <property type="entry name" value="Tetracycline Repressor, domain 2"/>
    <property type="match status" value="1"/>
</dbReference>
<dbReference type="InterPro" id="IPR050624">
    <property type="entry name" value="HTH-type_Tx_Regulator"/>
</dbReference>
<evidence type="ECO:0000313" key="5">
    <source>
        <dbReference type="Proteomes" id="UP001067235"/>
    </source>
</evidence>
<organism evidence="4 5">
    <name type="scientific">Gordonia rubripertincta</name>
    <name type="common">Rhodococcus corallinus</name>
    <dbReference type="NCBI Taxonomy" id="36822"/>
    <lineage>
        <taxon>Bacteria</taxon>
        <taxon>Bacillati</taxon>
        <taxon>Actinomycetota</taxon>
        <taxon>Actinomycetes</taxon>
        <taxon>Mycobacteriales</taxon>
        <taxon>Gordoniaceae</taxon>
        <taxon>Gordonia</taxon>
    </lineage>
</organism>